<keyword evidence="6" id="KW-1133">Transmembrane helix</keyword>
<dbReference type="PANTHER" id="PTHR43179">
    <property type="entry name" value="RHAMNOSYLTRANSFERASE WBBL"/>
    <property type="match status" value="1"/>
</dbReference>
<feature type="transmembrane region" description="Helical" evidence="6">
    <location>
        <begin position="467"/>
        <end position="485"/>
    </location>
</feature>
<gene>
    <name evidence="7" type="ORF">GCM10009784_24470</name>
</gene>
<keyword evidence="6" id="KW-0812">Transmembrane</keyword>
<evidence type="ECO:0000256" key="2">
    <source>
        <dbReference type="ARBA" id="ARBA00006739"/>
    </source>
</evidence>
<reference evidence="7 8" key="1">
    <citation type="journal article" date="2019" name="Int. J. Syst. Evol. Microbiol.">
        <title>The Global Catalogue of Microorganisms (GCM) 10K type strain sequencing project: providing services to taxonomists for standard genome sequencing and annotation.</title>
        <authorList>
            <consortium name="The Broad Institute Genomics Platform"/>
            <consortium name="The Broad Institute Genome Sequencing Center for Infectious Disease"/>
            <person name="Wu L."/>
            <person name="Ma J."/>
        </authorList>
    </citation>
    <scope>NUCLEOTIDE SEQUENCE [LARGE SCALE GENOMIC DNA]</scope>
    <source>
        <strain evidence="7 8">JCM 14917</strain>
    </source>
</reference>
<evidence type="ECO:0000313" key="8">
    <source>
        <dbReference type="Proteomes" id="UP001500974"/>
    </source>
</evidence>
<sequence length="1045" mass="109548">MTVAGAKQVEWEHRRKLVDVGLSISRWAERLTLIDVDELDQGQYDVRSDMFAVNSAGMLIRRDVWDKLGGFDPALPGTGDDVDFCWRNRLAGHRVVVAPGAVLRHAGSRDNHAATLGAARRAEVYLRLKHATLWKVPFLAVGAVLGGFARLILGLLAKDPGYGVGQLTASIAAVLKPFDLYRSRRSAARTRRLPRSVVRALRTDRREVWSHRKSVVEAFSARGLEDESYAQSTAVDVPSGDANDDFAALEGPSRIWAGWGAIAAAIVLLGVSLVALHRFIGASALAGGSLLPLSTDLAEIWANGSRWWIDLGAGFAGHGDPFSYVLWLISVLGFGNGNVAVVVLMLCAAPLAGLSAWFGSGAFVRSRSLRLWAAFCWGSLPVLQVATGSGRLGALLVHLLLPLVALAFIRAVGQAPGRPGSQTNDAVDSSRRQRSLQLMLKPGINGVPSWTAAAAAGLMLAVVTASAPSLLLFFVLAVVLITLVARRRAKTLWWALLPPLALFIPFAASTLDRPWAVFGDPGLPLPFNAAPLWQQLLGYPVAFPSFGGLAAFPDLFEGPWPLVVSLIVGLPVLLLAATALFLPGKAKAAARVLWLLALLALLGSVASSLVVTGVGSSSLITPFTGPWVSIVSLALLAAALLGGEWLQQRLRAGRSGRSGRPVLGARAWLTAAALVLALGPATSLTVWLVPQLRTPDPAVEATTFGTGQAVVPSAPRTLPATAADRGTRGERSTTLVMNVDGDSNVSAALMRGGGTTLDALSQIYSARQLHGSLLNAQLREDDDAAADVRRTVATLVAGTGVDPREELERLGVGFVVLQQSGSAAEVLASQIDSVPGLVSVGNTEAGWLWRVEMSASGNSVAEAQVGRVRIVDEAGSTLSVLDSDATTASGTVPAGPEGRMLVLNERSEPGWEATLNGERLEPASTGWNQAFALPAAGGDLEVHYVTAWEPWSGIAQAIVFSLTVLLAVPIPARPRFVHVPQGRNRTAAVPVSSGRRAAEPVASGAGSADAFASAESSGPATASDPADLTDPPERESALSSGRAGS</sequence>
<evidence type="ECO:0000256" key="1">
    <source>
        <dbReference type="ARBA" id="ARBA00004776"/>
    </source>
</evidence>
<feature type="transmembrane region" description="Helical" evidence="6">
    <location>
        <begin position="392"/>
        <end position="412"/>
    </location>
</feature>
<name>A0ABN3AZX7_9MICC</name>
<comment type="pathway">
    <text evidence="1">Cell wall biogenesis; cell wall polysaccharide biosynthesis.</text>
</comment>
<feature type="transmembrane region" description="Helical" evidence="6">
    <location>
        <begin position="492"/>
        <end position="511"/>
    </location>
</feature>
<evidence type="ECO:0000256" key="5">
    <source>
        <dbReference type="SAM" id="MobiDB-lite"/>
    </source>
</evidence>
<dbReference type="Pfam" id="PF13641">
    <property type="entry name" value="Glyco_tranf_2_3"/>
    <property type="match status" value="1"/>
</dbReference>
<dbReference type="Gene3D" id="3.90.550.10">
    <property type="entry name" value="Spore Coat Polysaccharide Biosynthesis Protein SpsA, Chain A"/>
    <property type="match status" value="1"/>
</dbReference>
<keyword evidence="4" id="KW-0808">Transferase</keyword>
<keyword evidence="6" id="KW-0472">Membrane</keyword>
<evidence type="ECO:0000256" key="6">
    <source>
        <dbReference type="SAM" id="Phobius"/>
    </source>
</evidence>
<dbReference type="SUPFAM" id="SSF53448">
    <property type="entry name" value="Nucleotide-diphospho-sugar transferases"/>
    <property type="match status" value="1"/>
</dbReference>
<evidence type="ECO:0000256" key="3">
    <source>
        <dbReference type="ARBA" id="ARBA00022676"/>
    </source>
</evidence>
<keyword evidence="3" id="KW-0328">Glycosyltransferase</keyword>
<keyword evidence="8" id="KW-1185">Reference proteome</keyword>
<feature type="transmembrane region" description="Helical" evidence="6">
    <location>
        <begin position="256"/>
        <end position="280"/>
    </location>
</feature>
<proteinExistence type="inferred from homology"/>
<comment type="similarity">
    <text evidence="2">Belongs to the glycosyltransferase 2 family.</text>
</comment>
<evidence type="ECO:0000256" key="4">
    <source>
        <dbReference type="ARBA" id="ARBA00022679"/>
    </source>
</evidence>
<feature type="transmembrane region" description="Helical" evidence="6">
    <location>
        <begin position="136"/>
        <end position="157"/>
    </location>
</feature>
<evidence type="ECO:0000313" key="7">
    <source>
        <dbReference type="EMBL" id="GAA2176743.1"/>
    </source>
</evidence>
<protein>
    <submittedName>
        <fullName evidence="7">Glycosyltransferase</fullName>
    </submittedName>
</protein>
<feature type="transmembrane region" description="Helical" evidence="6">
    <location>
        <begin position="594"/>
        <end position="615"/>
    </location>
</feature>
<organism evidence="7 8">
    <name type="scientific">Arthrobacter parietis</name>
    <dbReference type="NCBI Taxonomy" id="271434"/>
    <lineage>
        <taxon>Bacteria</taxon>
        <taxon>Bacillati</taxon>
        <taxon>Actinomycetota</taxon>
        <taxon>Actinomycetes</taxon>
        <taxon>Micrococcales</taxon>
        <taxon>Micrococcaceae</taxon>
        <taxon>Arthrobacter</taxon>
    </lineage>
</organism>
<feature type="region of interest" description="Disordered" evidence="5">
    <location>
        <begin position="985"/>
        <end position="1045"/>
    </location>
</feature>
<feature type="compositionally biased region" description="Low complexity" evidence="5">
    <location>
        <begin position="1002"/>
        <end position="1018"/>
    </location>
</feature>
<feature type="transmembrane region" description="Helical" evidence="6">
    <location>
        <begin position="667"/>
        <end position="689"/>
    </location>
</feature>
<feature type="transmembrane region" description="Helical" evidence="6">
    <location>
        <begin position="324"/>
        <end position="357"/>
    </location>
</feature>
<dbReference type="InterPro" id="IPR029044">
    <property type="entry name" value="Nucleotide-diphossugar_trans"/>
</dbReference>
<feature type="transmembrane region" description="Helical" evidence="6">
    <location>
        <begin position="562"/>
        <end position="582"/>
    </location>
</feature>
<dbReference type="PANTHER" id="PTHR43179:SF12">
    <property type="entry name" value="GALACTOFURANOSYLTRANSFERASE GLFT2"/>
    <property type="match status" value="1"/>
</dbReference>
<accession>A0ABN3AZX7</accession>
<feature type="transmembrane region" description="Helical" evidence="6">
    <location>
        <begin position="627"/>
        <end position="646"/>
    </location>
</feature>
<dbReference type="Proteomes" id="UP001500974">
    <property type="component" value="Unassembled WGS sequence"/>
</dbReference>
<dbReference type="EMBL" id="BAAAON010000003">
    <property type="protein sequence ID" value="GAA2176743.1"/>
    <property type="molecule type" value="Genomic_DNA"/>
</dbReference>
<comment type="caution">
    <text evidence="7">The sequence shown here is derived from an EMBL/GenBank/DDBJ whole genome shotgun (WGS) entry which is preliminary data.</text>
</comment>